<organism evidence="2 3">
    <name type="scientific">Asaia spathodeae</name>
    <dbReference type="NCBI Taxonomy" id="657016"/>
    <lineage>
        <taxon>Bacteria</taxon>
        <taxon>Pseudomonadati</taxon>
        <taxon>Pseudomonadota</taxon>
        <taxon>Alphaproteobacteria</taxon>
        <taxon>Acetobacterales</taxon>
        <taxon>Acetobacteraceae</taxon>
        <taxon>Asaia</taxon>
    </lineage>
</organism>
<evidence type="ECO:0000259" key="1">
    <source>
        <dbReference type="Pfam" id="PF08279"/>
    </source>
</evidence>
<comment type="caution">
    <text evidence="2">The sequence shown here is derived from an EMBL/GenBank/DDBJ whole genome shotgun (WGS) entry which is preliminary data.</text>
</comment>
<dbReference type="Gene3D" id="1.10.10.10">
    <property type="entry name" value="Winged helix-like DNA-binding domain superfamily/Winged helix DNA-binding domain"/>
    <property type="match status" value="1"/>
</dbReference>
<keyword evidence="3" id="KW-1185">Reference proteome</keyword>
<dbReference type="Pfam" id="PF08279">
    <property type="entry name" value="HTH_11"/>
    <property type="match status" value="1"/>
</dbReference>
<dbReference type="RefSeq" id="WP_267311363.1">
    <property type="nucleotide sequence ID" value="NZ_JABXXV010000002.1"/>
</dbReference>
<dbReference type="SUPFAM" id="SSF46785">
    <property type="entry name" value="Winged helix' DNA-binding domain"/>
    <property type="match status" value="1"/>
</dbReference>
<accession>A0ABX2P278</accession>
<evidence type="ECO:0000313" key="3">
    <source>
        <dbReference type="Proteomes" id="UP001516351"/>
    </source>
</evidence>
<reference evidence="2 3" key="1">
    <citation type="submission" date="2020-06" db="EMBL/GenBank/DDBJ databases">
        <title>Synonyms of Asaia species.</title>
        <authorList>
            <person name="Sombolestani A."/>
        </authorList>
    </citation>
    <scope>NUCLEOTIDE SEQUENCE [LARGE SCALE GENOMIC DNA]</scope>
    <source>
        <strain evidence="2 3">LMG 27047</strain>
    </source>
</reference>
<dbReference type="EMBL" id="JABXXV010000002">
    <property type="protein sequence ID" value="NVN46031.1"/>
    <property type="molecule type" value="Genomic_DNA"/>
</dbReference>
<name>A0ABX2P278_9PROT</name>
<gene>
    <name evidence="2" type="ORF">HW542_04305</name>
</gene>
<proteinExistence type="predicted"/>
<evidence type="ECO:0000313" key="2">
    <source>
        <dbReference type="EMBL" id="NVN46031.1"/>
    </source>
</evidence>
<dbReference type="InterPro" id="IPR036390">
    <property type="entry name" value="WH_DNA-bd_sf"/>
</dbReference>
<dbReference type="InterPro" id="IPR013196">
    <property type="entry name" value="HTH_11"/>
</dbReference>
<sequence>MTRSSRLLDLLQLLRGYRQPVTAKALAKALEISPRTLYRDIASLMAMGAPVRGEAGVGYVLDSGFFLWPAIPTVIACGLSRRLADVIRRTAFTQHTPIASCVDGSLRSSRVYACRAG</sequence>
<dbReference type="Proteomes" id="UP001516351">
    <property type="component" value="Unassembled WGS sequence"/>
</dbReference>
<protein>
    <submittedName>
        <fullName evidence="2">HTH domain-containing protein</fullName>
    </submittedName>
</protein>
<dbReference type="InterPro" id="IPR036388">
    <property type="entry name" value="WH-like_DNA-bd_sf"/>
</dbReference>
<feature type="domain" description="Helix-turn-helix type 11" evidence="1">
    <location>
        <begin position="6"/>
        <end position="59"/>
    </location>
</feature>